<dbReference type="Proteomes" id="UP000241808">
    <property type="component" value="Unassembled WGS sequence"/>
</dbReference>
<keyword evidence="8" id="KW-1185">Reference proteome</keyword>
<dbReference type="SUPFAM" id="SSF55469">
    <property type="entry name" value="FMN-dependent nitroreductase-like"/>
    <property type="match status" value="1"/>
</dbReference>
<keyword evidence="5" id="KW-0560">Oxidoreductase</keyword>
<evidence type="ECO:0000256" key="5">
    <source>
        <dbReference type="ARBA" id="ARBA00023002"/>
    </source>
</evidence>
<dbReference type="Gene3D" id="3.40.109.10">
    <property type="entry name" value="NADH Oxidase"/>
    <property type="match status" value="1"/>
</dbReference>
<comment type="similarity">
    <text evidence="2">Belongs to the nitroreductase family.</text>
</comment>
<evidence type="ECO:0000256" key="4">
    <source>
        <dbReference type="ARBA" id="ARBA00022643"/>
    </source>
</evidence>
<protein>
    <submittedName>
        <fullName evidence="7">Nitroreductase</fullName>
    </submittedName>
</protein>
<dbReference type="GO" id="GO:0016491">
    <property type="term" value="F:oxidoreductase activity"/>
    <property type="evidence" value="ECO:0007669"/>
    <property type="project" value="UniProtKB-KW"/>
</dbReference>
<dbReference type="AlphaFoldDB" id="A0A2T4YX30"/>
<evidence type="ECO:0000259" key="6">
    <source>
        <dbReference type="Pfam" id="PF00881"/>
    </source>
</evidence>
<evidence type="ECO:0000256" key="1">
    <source>
        <dbReference type="ARBA" id="ARBA00001917"/>
    </source>
</evidence>
<dbReference type="RefSeq" id="WP_245902169.1">
    <property type="nucleotide sequence ID" value="NZ_PZZL01000015.1"/>
</dbReference>
<evidence type="ECO:0000256" key="2">
    <source>
        <dbReference type="ARBA" id="ARBA00007118"/>
    </source>
</evidence>
<comment type="caution">
    <text evidence="7">The sequence shown here is derived from an EMBL/GenBank/DDBJ whole genome shotgun (WGS) entry which is preliminary data.</text>
</comment>
<feature type="domain" description="Nitroreductase" evidence="6">
    <location>
        <begin position="18"/>
        <end position="205"/>
    </location>
</feature>
<reference evidence="7 8" key="1">
    <citation type="submission" date="2018-04" db="EMBL/GenBank/DDBJ databases">
        <title>Genomic Encyclopedia of Archaeal and Bacterial Type Strains, Phase II (KMG-II): from individual species to whole genera.</title>
        <authorList>
            <person name="Goeker M."/>
        </authorList>
    </citation>
    <scope>NUCLEOTIDE SEQUENCE [LARGE SCALE GENOMIC DNA]</scope>
    <source>
        <strain evidence="7 8">DSM 25521</strain>
    </source>
</reference>
<sequence length="230" mass="24569">MTATASPADAAAFDRLMTARHSCRAFLPEPIPRATIEAILTTAQKTASWNNTQPWQVVIASGAAAERFRALMLGLASGGAEPTPDFAFPREYRGALLDRRRACGFQLYDAVGVARGDKAAYARQSLRNFALFDAPHVAIVTTDEALGAYGALDCGAYVSNFMTAATAHGVATIAQAALAVHSGAIRAHFGLSEERRVVCGISFGRADESHPVNGYRTPRAGLDEVVRWEE</sequence>
<organism evidence="7 8">
    <name type="scientific">Phreatobacter oligotrophus</name>
    <dbReference type="NCBI Taxonomy" id="1122261"/>
    <lineage>
        <taxon>Bacteria</taxon>
        <taxon>Pseudomonadati</taxon>
        <taxon>Pseudomonadota</taxon>
        <taxon>Alphaproteobacteria</taxon>
        <taxon>Hyphomicrobiales</taxon>
        <taxon>Phreatobacteraceae</taxon>
        <taxon>Phreatobacter</taxon>
    </lineage>
</organism>
<dbReference type="PANTHER" id="PTHR43673:SF2">
    <property type="entry name" value="NITROREDUCTASE"/>
    <property type="match status" value="1"/>
</dbReference>
<evidence type="ECO:0000313" key="7">
    <source>
        <dbReference type="EMBL" id="PTM50332.1"/>
    </source>
</evidence>
<proteinExistence type="inferred from homology"/>
<dbReference type="CDD" id="cd02136">
    <property type="entry name" value="PnbA_NfnB-like"/>
    <property type="match status" value="1"/>
</dbReference>
<comment type="cofactor">
    <cofactor evidence="1">
        <name>FMN</name>
        <dbReference type="ChEBI" id="CHEBI:58210"/>
    </cofactor>
</comment>
<evidence type="ECO:0000256" key="3">
    <source>
        <dbReference type="ARBA" id="ARBA00022630"/>
    </source>
</evidence>
<keyword evidence="4" id="KW-0288">FMN</keyword>
<dbReference type="Pfam" id="PF00881">
    <property type="entry name" value="Nitroreductase"/>
    <property type="match status" value="1"/>
</dbReference>
<gene>
    <name evidence="7" type="ORF">C8P69_11519</name>
</gene>
<dbReference type="EMBL" id="PZZL01000015">
    <property type="protein sequence ID" value="PTM50332.1"/>
    <property type="molecule type" value="Genomic_DNA"/>
</dbReference>
<dbReference type="PANTHER" id="PTHR43673">
    <property type="entry name" value="NAD(P)H NITROREDUCTASE YDGI-RELATED"/>
    <property type="match status" value="1"/>
</dbReference>
<evidence type="ECO:0000313" key="8">
    <source>
        <dbReference type="Proteomes" id="UP000241808"/>
    </source>
</evidence>
<keyword evidence="3" id="KW-0285">Flavoprotein</keyword>
<accession>A0A2T4YX30</accession>
<dbReference type="InterPro" id="IPR029479">
    <property type="entry name" value="Nitroreductase"/>
</dbReference>
<name>A0A2T4YX30_9HYPH</name>
<dbReference type="InterPro" id="IPR000415">
    <property type="entry name" value="Nitroreductase-like"/>
</dbReference>